<dbReference type="PROSITE" id="PS51019">
    <property type="entry name" value="REELIN"/>
    <property type="match status" value="1"/>
</dbReference>
<dbReference type="AlphaFoldDB" id="A0A553PFS3"/>
<comment type="similarity">
    <text evidence="2">Belongs to the insect defense protein family.</text>
</comment>
<evidence type="ECO:0000256" key="8">
    <source>
        <dbReference type="ARBA" id="ARBA00023022"/>
    </source>
</evidence>
<evidence type="ECO:0000256" key="3">
    <source>
        <dbReference type="ARBA" id="ARBA00022525"/>
    </source>
</evidence>
<dbReference type="CDD" id="cd08544">
    <property type="entry name" value="Reeler"/>
    <property type="match status" value="1"/>
</dbReference>
<name>A0A553PFS3_TIGCA</name>
<keyword evidence="3" id="KW-0964">Secreted</keyword>
<organism evidence="12 13">
    <name type="scientific">Tigriopus californicus</name>
    <name type="common">Marine copepod</name>
    <dbReference type="NCBI Taxonomy" id="6832"/>
    <lineage>
        <taxon>Eukaryota</taxon>
        <taxon>Metazoa</taxon>
        <taxon>Ecdysozoa</taxon>
        <taxon>Arthropoda</taxon>
        <taxon>Crustacea</taxon>
        <taxon>Multicrustacea</taxon>
        <taxon>Hexanauplia</taxon>
        <taxon>Copepoda</taxon>
        <taxon>Harpacticoida</taxon>
        <taxon>Harpacticidae</taxon>
        <taxon>Tigriopus</taxon>
    </lineage>
</organism>
<keyword evidence="4" id="KW-0929">Antimicrobial</keyword>
<evidence type="ECO:0000259" key="11">
    <source>
        <dbReference type="PROSITE" id="PS51019"/>
    </source>
</evidence>
<keyword evidence="5" id="KW-0399">Innate immunity</keyword>
<dbReference type="OrthoDB" id="2419613at2759"/>
<evidence type="ECO:0000256" key="4">
    <source>
        <dbReference type="ARBA" id="ARBA00022529"/>
    </source>
</evidence>
<feature type="chain" id="PRO_5022212943" description="Reelin domain-containing protein" evidence="10">
    <location>
        <begin position="30"/>
        <end position="285"/>
    </location>
</feature>
<dbReference type="InterPro" id="IPR002861">
    <property type="entry name" value="Reeler_dom"/>
</dbReference>
<comment type="subcellular location">
    <subcellularLocation>
        <location evidence="1">Secreted</location>
    </subcellularLocation>
</comment>
<evidence type="ECO:0000313" key="13">
    <source>
        <dbReference type="Proteomes" id="UP000318571"/>
    </source>
</evidence>
<dbReference type="EMBL" id="VCGU01000004">
    <property type="protein sequence ID" value="TRY76535.1"/>
    <property type="molecule type" value="Genomic_DNA"/>
</dbReference>
<gene>
    <name evidence="12" type="ORF">TCAL_00097</name>
</gene>
<feature type="compositionally biased region" description="Polar residues" evidence="9">
    <location>
        <begin position="244"/>
        <end position="253"/>
    </location>
</feature>
<dbReference type="Pfam" id="PF02014">
    <property type="entry name" value="Reeler"/>
    <property type="match status" value="1"/>
</dbReference>
<evidence type="ECO:0000256" key="1">
    <source>
        <dbReference type="ARBA" id="ARBA00004613"/>
    </source>
</evidence>
<keyword evidence="13" id="KW-1185">Reference proteome</keyword>
<feature type="domain" description="Reelin" evidence="11">
    <location>
        <begin position="20"/>
        <end position="193"/>
    </location>
</feature>
<dbReference type="GO" id="GO:0016020">
    <property type="term" value="C:membrane"/>
    <property type="evidence" value="ECO:0007669"/>
    <property type="project" value="TreeGrafter"/>
</dbReference>
<dbReference type="Proteomes" id="UP000318571">
    <property type="component" value="Chromosome 5"/>
</dbReference>
<feature type="signal peptide" evidence="10">
    <location>
        <begin position="1"/>
        <end position="29"/>
    </location>
</feature>
<keyword evidence="8" id="KW-0044">Antibiotic</keyword>
<evidence type="ECO:0000256" key="6">
    <source>
        <dbReference type="ARBA" id="ARBA00022729"/>
    </source>
</evidence>
<dbReference type="Gene3D" id="2.60.40.4060">
    <property type="entry name" value="Reeler domain"/>
    <property type="match status" value="1"/>
</dbReference>
<reference evidence="12 13" key="1">
    <citation type="journal article" date="2018" name="Nat. Ecol. Evol.">
        <title>Genomic signatures of mitonuclear coevolution across populations of Tigriopus californicus.</title>
        <authorList>
            <person name="Barreto F.S."/>
            <person name="Watson E.T."/>
            <person name="Lima T.G."/>
            <person name="Willett C.S."/>
            <person name="Edmands S."/>
            <person name="Li W."/>
            <person name="Burton R.S."/>
        </authorList>
    </citation>
    <scope>NUCLEOTIDE SEQUENCE [LARGE SCALE GENOMIC DNA]</scope>
    <source>
        <strain evidence="12 13">San Diego</strain>
    </source>
</reference>
<keyword evidence="6 10" id="KW-0732">Signal</keyword>
<dbReference type="STRING" id="6832.A0A553PFS3"/>
<evidence type="ECO:0000313" key="12">
    <source>
        <dbReference type="EMBL" id="TRY76535.1"/>
    </source>
</evidence>
<dbReference type="InterPro" id="IPR051237">
    <property type="entry name" value="Ferric-chelate_Red/DefProt"/>
</dbReference>
<dbReference type="GO" id="GO:0042742">
    <property type="term" value="P:defense response to bacterium"/>
    <property type="evidence" value="ECO:0007669"/>
    <property type="project" value="UniProtKB-KW"/>
</dbReference>
<protein>
    <recommendedName>
        <fullName evidence="11">Reelin domain-containing protein</fullName>
    </recommendedName>
</protein>
<evidence type="ECO:0000256" key="2">
    <source>
        <dbReference type="ARBA" id="ARBA00008501"/>
    </source>
</evidence>
<comment type="caution">
    <text evidence="12">The sequence shown here is derived from an EMBL/GenBank/DDBJ whole genome shotgun (WGS) entry which is preliminary data.</text>
</comment>
<feature type="region of interest" description="Disordered" evidence="9">
    <location>
        <begin position="201"/>
        <end position="261"/>
    </location>
</feature>
<keyword evidence="7" id="KW-0391">Immunity</keyword>
<dbReference type="PANTHER" id="PTHR45828">
    <property type="entry name" value="CYTOCHROME B561/FERRIC REDUCTASE TRANSMEMBRANE"/>
    <property type="match status" value="1"/>
</dbReference>
<sequence>MLLIPDNLLLATNIILGWVLPGAMPYSRGAPVSQCEYMTPKHGFQPQITKAFPTFEVGTTRNTPPKIRSDESILIKLKSSLGIFRGFMIKAEEAETSRIAPGLGTWWVNSSFPGVSYLNCGQRLQNTLTHNQETFSHTEVVADWQPPLNFSGEVRFRATVVEDYKTFWKNIVSETLTVKRASSQQIRVVSLEENQMLERLDRRPRQQRQEERLQEREKDPNSVDTHQFRFLEHEIHVKPPPNQIPSGNGNSKFRNLDRNPRSGASKGLEGHFWSISMLLFKLILM</sequence>
<evidence type="ECO:0000256" key="10">
    <source>
        <dbReference type="SAM" id="SignalP"/>
    </source>
</evidence>
<accession>A0A553PFS3</accession>
<evidence type="ECO:0000256" key="5">
    <source>
        <dbReference type="ARBA" id="ARBA00022588"/>
    </source>
</evidence>
<dbReference type="PANTHER" id="PTHR45828:SF9">
    <property type="entry name" value="CELL WALL INTEGRITY AND STRESS RESPONSE COMPONENT 4-LIKE-RELATED"/>
    <property type="match status" value="1"/>
</dbReference>
<evidence type="ECO:0000256" key="7">
    <source>
        <dbReference type="ARBA" id="ARBA00022859"/>
    </source>
</evidence>
<dbReference type="GO" id="GO:0045087">
    <property type="term" value="P:innate immune response"/>
    <property type="evidence" value="ECO:0007669"/>
    <property type="project" value="UniProtKB-KW"/>
</dbReference>
<evidence type="ECO:0000256" key="9">
    <source>
        <dbReference type="SAM" id="MobiDB-lite"/>
    </source>
</evidence>
<proteinExistence type="inferred from homology"/>
<dbReference type="InterPro" id="IPR042307">
    <property type="entry name" value="Reeler_sf"/>
</dbReference>
<dbReference type="GO" id="GO:0005576">
    <property type="term" value="C:extracellular region"/>
    <property type="evidence" value="ECO:0007669"/>
    <property type="project" value="UniProtKB-SubCell"/>
</dbReference>
<feature type="compositionally biased region" description="Basic and acidic residues" evidence="9">
    <location>
        <begin position="201"/>
        <end position="237"/>
    </location>
</feature>